<evidence type="ECO:0000256" key="6">
    <source>
        <dbReference type="ARBA" id="ARBA00022989"/>
    </source>
</evidence>
<dbReference type="PANTHER" id="PTHR21716:SF53">
    <property type="entry name" value="PERMEASE PERM-RELATED"/>
    <property type="match status" value="1"/>
</dbReference>
<keyword evidence="5 8" id="KW-0812">Transmembrane</keyword>
<dbReference type="RefSeq" id="WP_188710402.1">
    <property type="nucleotide sequence ID" value="NZ_BMHO01000001.1"/>
</dbReference>
<evidence type="ECO:0000313" key="10">
    <source>
        <dbReference type="Proteomes" id="UP000633205"/>
    </source>
</evidence>
<proteinExistence type="inferred from homology"/>
<protein>
    <submittedName>
        <fullName evidence="9">AI-2E family transporter</fullName>
    </submittedName>
</protein>
<sequence length="397" mass="41534">MFGRRRSAPTVPAALARTPQAKGPWRDAMGLLATRSIQIIAVALLLVAIVFGLRQLTVVVIPVILALVFAAAFEPLMRWLRARMPSVLATIIVLLGIVVVIGGVGWAIVRAVVAQWPDLYQSATDGVNQIVAWINELPLAQQWLGDDPASAAFEVPLDDIWATVQGFLSSSGVGATIGSGAVAGVGAVASFLTGLVLMVVILFFFLKDGPIIWNFVLRPFHDEWDGRMKRVGTKTVDTLGAYVRGTAGVAAADAIGIGIGLFILGIPLALPLTLLVFILAFIPIVGATLAGILAALVALVDGGFMDNGLLAAVIVVGIVVLVNQLEGNFLQPVLMGRALKLHSLVILVALTIGTVTAGILGAILAVPLTAVAWGIVQVWEGDSLPAKWARKKEAPAA</sequence>
<keyword evidence="3" id="KW-0813">Transport</keyword>
<evidence type="ECO:0000256" key="5">
    <source>
        <dbReference type="ARBA" id="ARBA00022692"/>
    </source>
</evidence>
<comment type="similarity">
    <text evidence="2">Belongs to the autoinducer-2 exporter (AI-2E) (TC 2.A.86) family.</text>
</comment>
<keyword evidence="4" id="KW-1003">Cell membrane</keyword>
<dbReference type="PANTHER" id="PTHR21716">
    <property type="entry name" value="TRANSMEMBRANE PROTEIN"/>
    <property type="match status" value="1"/>
</dbReference>
<evidence type="ECO:0000256" key="2">
    <source>
        <dbReference type="ARBA" id="ARBA00009773"/>
    </source>
</evidence>
<keyword evidence="10" id="KW-1185">Reference proteome</keyword>
<feature type="transmembrane region" description="Helical" evidence="8">
    <location>
        <begin position="345"/>
        <end position="376"/>
    </location>
</feature>
<feature type="transmembrane region" description="Helical" evidence="8">
    <location>
        <begin position="32"/>
        <end position="53"/>
    </location>
</feature>
<keyword evidence="6 8" id="KW-1133">Transmembrane helix</keyword>
<evidence type="ECO:0000313" key="9">
    <source>
        <dbReference type="EMBL" id="GGD25064.1"/>
    </source>
</evidence>
<feature type="transmembrane region" description="Helical" evidence="8">
    <location>
        <begin position="87"/>
        <end position="109"/>
    </location>
</feature>
<keyword evidence="7 8" id="KW-0472">Membrane</keyword>
<dbReference type="Pfam" id="PF01594">
    <property type="entry name" value="AI-2E_transport"/>
    <property type="match status" value="1"/>
</dbReference>
<comment type="subcellular location">
    <subcellularLocation>
        <location evidence="1">Cell membrane</location>
        <topology evidence="1">Multi-pass membrane protein</topology>
    </subcellularLocation>
</comment>
<evidence type="ECO:0000256" key="1">
    <source>
        <dbReference type="ARBA" id="ARBA00004651"/>
    </source>
</evidence>
<feature type="transmembrane region" description="Helical" evidence="8">
    <location>
        <begin position="307"/>
        <end position="325"/>
    </location>
</feature>
<dbReference type="EMBL" id="BMHO01000001">
    <property type="protein sequence ID" value="GGD25064.1"/>
    <property type="molecule type" value="Genomic_DNA"/>
</dbReference>
<evidence type="ECO:0000256" key="8">
    <source>
        <dbReference type="SAM" id="Phobius"/>
    </source>
</evidence>
<feature type="transmembrane region" description="Helical" evidence="8">
    <location>
        <begin position="276"/>
        <end position="300"/>
    </location>
</feature>
<comment type="caution">
    <text evidence="9">The sequence shown here is derived from an EMBL/GenBank/DDBJ whole genome shotgun (WGS) entry which is preliminary data.</text>
</comment>
<accession>A0A917DB52</accession>
<dbReference type="GO" id="GO:0055085">
    <property type="term" value="P:transmembrane transport"/>
    <property type="evidence" value="ECO:0007669"/>
    <property type="project" value="TreeGrafter"/>
</dbReference>
<feature type="transmembrane region" description="Helical" evidence="8">
    <location>
        <begin position="59"/>
        <end position="80"/>
    </location>
</feature>
<reference evidence="9" key="2">
    <citation type="submission" date="2020-09" db="EMBL/GenBank/DDBJ databases">
        <authorList>
            <person name="Sun Q."/>
            <person name="Zhou Y."/>
        </authorList>
    </citation>
    <scope>NUCLEOTIDE SEQUENCE</scope>
    <source>
        <strain evidence="9">CGMCC 1.15152</strain>
    </source>
</reference>
<dbReference type="AlphaFoldDB" id="A0A917DB52"/>
<feature type="transmembrane region" description="Helical" evidence="8">
    <location>
        <begin position="181"/>
        <end position="206"/>
    </location>
</feature>
<name>A0A917DB52_9MICO</name>
<evidence type="ECO:0000256" key="7">
    <source>
        <dbReference type="ARBA" id="ARBA00023136"/>
    </source>
</evidence>
<evidence type="ECO:0000256" key="4">
    <source>
        <dbReference type="ARBA" id="ARBA00022475"/>
    </source>
</evidence>
<dbReference type="Proteomes" id="UP000633205">
    <property type="component" value="Unassembled WGS sequence"/>
</dbReference>
<organism evidence="9 10">
    <name type="scientific">Microbacterium faecale</name>
    <dbReference type="NCBI Taxonomy" id="1804630"/>
    <lineage>
        <taxon>Bacteria</taxon>
        <taxon>Bacillati</taxon>
        <taxon>Actinomycetota</taxon>
        <taxon>Actinomycetes</taxon>
        <taxon>Micrococcales</taxon>
        <taxon>Microbacteriaceae</taxon>
        <taxon>Microbacterium</taxon>
    </lineage>
</organism>
<dbReference type="InterPro" id="IPR002549">
    <property type="entry name" value="AI-2E-like"/>
</dbReference>
<dbReference type="GO" id="GO:0005886">
    <property type="term" value="C:plasma membrane"/>
    <property type="evidence" value="ECO:0007669"/>
    <property type="project" value="UniProtKB-SubCell"/>
</dbReference>
<feature type="transmembrane region" description="Helical" evidence="8">
    <location>
        <begin position="249"/>
        <end position="270"/>
    </location>
</feature>
<gene>
    <name evidence="9" type="ORF">GCM10010915_01280</name>
</gene>
<evidence type="ECO:0000256" key="3">
    <source>
        <dbReference type="ARBA" id="ARBA00022448"/>
    </source>
</evidence>
<reference evidence="9" key="1">
    <citation type="journal article" date="2014" name="Int. J. Syst. Evol. Microbiol.">
        <title>Complete genome sequence of Corynebacterium casei LMG S-19264T (=DSM 44701T), isolated from a smear-ripened cheese.</title>
        <authorList>
            <consortium name="US DOE Joint Genome Institute (JGI-PGF)"/>
            <person name="Walter F."/>
            <person name="Albersmeier A."/>
            <person name="Kalinowski J."/>
            <person name="Ruckert C."/>
        </authorList>
    </citation>
    <scope>NUCLEOTIDE SEQUENCE</scope>
    <source>
        <strain evidence="9">CGMCC 1.15152</strain>
    </source>
</reference>